<dbReference type="GO" id="GO:0051604">
    <property type="term" value="P:protein maturation"/>
    <property type="evidence" value="ECO:0007669"/>
    <property type="project" value="UniProtKB-ARBA"/>
</dbReference>
<organism evidence="21 22">
    <name type="scientific">Geotrypetes seraphini</name>
    <name type="common">Gaboon caecilian</name>
    <name type="synonym">Caecilia seraphini</name>
    <dbReference type="NCBI Taxonomy" id="260995"/>
    <lineage>
        <taxon>Eukaryota</taxon>
        <taxon>Metazoa</taxon>
        <taxon>Chordata</taxon>
        <taxon>Craniata</taxon>
        <taxon>Vertebrata</taxon>
        <taxon>Euteleostomi</taxon>
        <taxon>Amphibia</taxon>
        <taxon>Gymnophiona</taxon>
        <taxon>Geotrypetes</taxon>
    </lineage>
</organism>
<dbReference type="EC" id="3.4.22.61" evidence="14"/>
<keyword evidence="4" id="KW-0963">Cytoplasm</keyword>
<dbReference type="RefSeq" id="XP_033802323.1">
    <property type="nucleotide sequence ID" value="XM_033946432.1"/>
</dbReference>
<feature type="domain" description="DED" evidence="18">
    <location>
        <begin position="2"/>
        <end position="80"/>
    </location>
</feature>
<accession>A0A6P8QVX3</accession>
<keyword evidence="8" id="KW-0677">Repeat</keyword>
<keyword evidence="5" id="KW-0597">Phosphoprotein</keyword>
<evidence type="ECO:0000259" key="18">
    <source>
        <dbReference type="PROSITE" id="PS50168"/>
    </source>
</evidence>
<evidence type="ECO:0000256" key="15">
    <source>
        <dbReference type="ARBA" id="ARBA00068172"/>
    </source>
</evidence>
<dbReference type="PROSITE" id="PS50208">
    <property type="entry name" value="CASPASE_P20"/>
    <property type="match status" value="1"/>
</dbReference>
<evidence type="ECO:0000256" key="9">
    <source>
        <dbReference type="ARBA" id="ARBA00022801"/>
    </source>
</evidence>
<dbReference type="InterPro" id="IPR001875">
    <property type="entry name" value="DED_dom"/>
</dbReference>
<evidence type="ECO:0000256" key="17">
    <source>
        <dbReference type="SAM" id="MobiDB-lite"/>
    </source>
</evidence>
<evidence type="ECO:0000256" key="1">
    <source>
        <dbReference type="ARBA" id="ARBA00004123"/>
    </source>
</evidence>
<dbReference type="OrthoDB" id="6114029at2759"/>
<dbReference type="InterPro" id="IPR029030">
    <property type="entry name" value="Caspase-like_dom_sf"/>
</dbReference>
<dbReference type="FunFam" id="1.10.533.10:FF:000038">
    <property type="entry name" value="Caspase 10"/>
    <property type="match status" value="1"/>
</dbReference>
<dbReference type="PANTHER" id="PTHR48169">
    <property type="entry name" value="DED DOMAIN-CONTAINING PROTEIN"/>
    <property type="match status" value="1"/>
</dbReference>
<dbReference type="SMART" id="SM00115">
    <property type="entry name" value="CASc"/>
    <property type="match status" value="1"/>
</dbReference>
<dbReference type="Gene3D" id="3.40.50.1460">
    <property type="match status" value="1"/>
</dbReference>
<dbReference type="GO" id="GO:0005737">
    <property type="term" value="C:cytoplasm"/>
    <property type="evidence" value="ECO:0007669"/>
    <property type="project" value="UniProtKB-SubCell"/>
</dbReference>
<keyword evidence="6" id="KW-0645">Protease</keyword>
<feature type="region of interest" description="Disordered" evidence="17">
    <location>
        <begin position="183"/>
        <end position="208"/>
    </location>
</feature>
<keyword evidence="21" id="KW-1185">Reference proteome</keyword>
<gene>
    <name evidence="22 23" type="primary">LOC117361288</name>
</gene>
<dbReference type="GO" id="GO:0006508">
    <property type="term" value="P:proteolysis"/>
    <property type="evidence" value="ECO:0007669"/>
    <property type="project" value="UniProtKB-KW"/>
</dbReference>
<feature type="compositionally biased region" description="Polar residues" evidence="17">
    <location>
        <begin position="183"/>
        <end position="193"/>
    </location>
</feature>
<keyword evidence="11" id="KW-0865">Zymogen</keyword>
<keyword evidence="12" id="KW-0539">Nucleus</keyword>
<dbReference type="InterPro" id="IPR015917">
    <property type="entry name" value="Pept_C14A"/>
</dbReference>
<evidence type="ECO:0000256" key="2">
    <source>
        <dbReference type="ARBA" id="ARBA00004496"/>
    </source>
</evidence>
<evidence type="ECO:0000256" key="13">
    <source>
        <dbReference type="ARBA" id="ARBA00051626"/>
    </source>
</evidence>
<dbReference type="SUPFAM" id="SSF52129">
    <property type="entry name" value="Caspase-like"/>
    <property type="match status" value="1"/>
</dbReference>
<evidence type="ECO:0000256" key="8">
    <source>
        <dbReference type="ARBA" id="ARBA00022737"/>
    </source>
</evidence>
<name>A0A6P8QVX3_GEOSA</name>
<protein>
    <recommendedName>
        <fullName evidence="15">Caspase-8</fullName>
        <ecNumber evidence="14">3.4.22.61</ecNumber>
    </recommendedName>
</protein>
<evidence type="ECO:0000256" key="14">
    <source>
        <dbReference type="ARBA" id="ARBA00066479"/>
    </source>
</evidence>
<dbReference type="InterPro" id="IPR033139">
    <property type="entry name" value="Caspase_cys_AS"/>
</dbReference>
<dbReference type="Gene3D" id="1.10.533.10">
    <property type="entry name" value="Death Domain, Fas"/>
    <property type="match status" value="2"/>
</dbReference>
<evidence type="ECO:0000256" key="3">
    <source>
        <dbReference type="ARBA" id="ARBA00010134"/>
    </source>
</evidence>
<feature type="domain" description="DED" evidence="18">
    <location>
        <begin position="97"/>
        <end position="173"/>
    </location>
</feature>
<sequence>MAFLSQLLDVDQELGNEDVEALKFLCTDFITTKKLKEVQSAQKIFQLLMDEDLLSEEDVFLVVELLYIIRQYSLLRKFNYTKEEVQGLLCTRGRVSAYRQMLYELSENITSDDQKSILFLLMNELPRNQANNMSILQLLALLEKRDYISKNKLENLERVCAKISPDLVKRIAKYKLEKGSASLSLQETSSQKPSALEHREPEEISNPSLPFPTLAYTTELAESFHEHVGIVQHIAEKDDNAKNVTSQFAALSLDQVPQEANMGLSCYKMNRQSRGRCLIINNIQFRRHNERTGSQKDADDLKNVFNWLGLEVKVAVNLNTIEILDIVKDYRNMDYTNHDCFVCCILSHGESGQITGTDENNIPICKITSHFTAVNCPSLADKPKLFFIQACQGTRTQIGVPIEVDAINPQNSEDCGVSLSESIPDDADFLLGMATVDGYYAFRDLKEGTWYIQALCTNLMNMVPRFWTSGILETIHEDILSILTKVNEDVSRKKSGRRKQMPQPAYTLRKKLVFPVPNNAINHSFQSITSN</sequence>
<evidence type="ECO:0000256" key="10">
    <source>
        <dbReference type="ARBA" id="ARBA00022807"/>
    </source>
</evidence>
<evidence type="ECO:0000313" key="23">
    <source>
        <dbReference type="RefSeq" id="XP_033802323.1"/>
    </source>
</evidence>
<evidence type="ECO:0000313" key="21">
    <source>
        <dbReference type="Proteomes" id="UP000515159"/>
    </source>
</evidence>
<comment type="subcellular location">
    <subcellularLocation>
        <location evidence="2">Cytoplasm</location>
    </subcellularLocation>
    <subcellularLocation>
        <location evidence="1">Nucleus</location>
    </subcellularLocation>
</comment>
<dbReference type="GO" id="GO:0032991">
    <property type="term" value="C:protein-containing complex"/>
    <property type="evidence" value="ECO:0007669"/>
    <property type="project" value="UniProtKB-ARBA"/>
</dbReference>
<dbReference type="GO" id="GO:0005634">
    <property type="term" value="C:nucleus"/>
    <property type="evidence" value="ECO:0007669"/>
    <property type="project" value="UniProtKB-SubCell"/>
</dbReference>
<dbReference type="Pfam" id="PF00656">
    <property type="entry name" value="Peptidase_C14"/>
    <property type="match status" value="1"/>
</dbReference>
<evidence type="ECO:0000256" key="7">
    <source>
        <dbReference type="ARBA" id="ARBA00022703"/>
    </source>
</evidence>
<evidence type="ECO:0000256" key="6">
    <source>
        <dbReference type="ARBA" id="ARBA00022670"/>
    </source>
</evidence>
<dbReference type="FunFam" id="3.40.50.1460:FF:000008">
    <property type="entry name" value="caspase-8 isoform X1"/>
    <property type="match status" value="1"/>
</dbReference>
<dbReference type="KEGG" id="gsh:117361288"/>
<evidence type="ECO:0000259" key="20">
    <source>
        <dbReference type="PROSITE" id="PS50208"/>
    </source>
</evidence>
<proteinExistence type="inferred from homology"/>
<dbReference type="Proteomes" id="UP000515159">
    <property type="component" value="Chromosome 5"/>
</dbReference>
<keyword evidence="7" id="KW-0053">Apoptosis</keyword>
<dbReference type="RefSeq" id="XP_033802322.1">
    <property type="nucleotide sequence ID" value="XM_033946431.1"/>
</dbReference>
<dbReference type="InterPro" id="IPR011029">
    <property type="entry name" value="DEATH-like_dom_sf"/>
</dbReference>
<dbReference type="GO" id="GO:0043065">
    <property type="term" value="P:positive regulation of apoptotic process"/>
    <property type="evidence" value="ECO:0007669"/>
    <property type="project" value="UniProtKB-ARBA"/>
</dbReference>
<evidence type="ECO:0000259" key="19">
    <source>
        <dbReference type="PROSITE" id="PS50207"/>
    </source>
</evidence>
<feature type="domain" description="Caspase family p10" evidence="19">
    <location>
        <begin position="419"/>
        <end position="514"/>
    </location>
</feature>
<dbReference type="GO" id="GO:0005886">
    <property type="term" value="C:plasma membrane"/>
    <property type="evidence" value="ECO:0007669"/>
    <property type="project" value="UniProtKB-ARBA"/>
</dbReference>
<dbReference type="SUPFAM" id="SSF47986">
    <property type="entry name" value="DEATH domain"/>
    <property type="match status" value="2"/>
</dbReference>
<dbReference type="PROSITE" id="PS01122">
    <property type="entry name" value="CASPASE_CYS"/>
    <property type="match status" value="1"/>
</dbReference>
<dbReference type="InterPro" id="IPR002138">
    <property type="entry name" value="Pept_C14_p10"/>
</dbReference>
<dbReference type="PRINTS" id="PR00376">
    <property type="entry name" value="IL1BCENZYME"/>
</dbReference>
<dbReference type="SMART" id="SM00031">
    <property type="entry name" value="DED"/>
    <property type="match status" value="2"/>
</dbReference>
<evidence type="ECO:0000256" key="16">
    <source>
        <dbReference type="RuleBase" id="RU003971"/>
    </source>
</evidence>
<dbReference type="GO" id="GO:0004197">
    <property type="term" value="F:cysteine-type endopeptidase activity"/>
    <property type="evidence" value="ECO:0007669"/>
    <property type="project" value="InterPro"/>
</dbReference>
<dbReference type="Pfam" id="PF01335">
    <property type="entry name" value="DED"/>
    <property type="match status" value="2"/>
</dbReference>
<reference evidence="22 23" key="1">
    <citation type="submission" date="2025-04" db="UniProtKB">
        <authorList>
            <consortium name="RefSeq"/>
        </authorList>
    </citation>
    <scope>IDENTIFICATION</scope>
</reference>
<dbReference type="CDD" id="cd00032">
    <property type="entry name" value="CASc"/>
    <property type="match status" value="1"/>
</dbReference>
<comment type="similarity">
    <text evidence="3 16">Belongs to the peptidase C14A family.</text>
</comment>
<evidence type="ECO:0000256" key="5">
    <source>
        <dbReference type="ARBA" id="ARBA00022553"/>
    </source>
</evidence>
<dbReference type="FunFam" id="1.10.533.10:FF:000016">
    <property type="entry name" value="CASP8 and FADD-like apoptosis regulator"/>
    <property type="match status" value="1"/>
</dbReference>
<dbReference type="InterPro" id="IPR011600">
    <property type="entry name" value="Pept_C14_caspase"/>
</dbReference>
<keyword evidence="9" id="KW-0378">Hydrolase</keyword>
<dbReference type="PANTHER" id="PTHR48169:SF7">
    <property type="entry name" value="CASPASE 10"/>
    <property type="match status" value="1"/>
</dbReference>
<evidence type="ECO:0000313" key="22">
    <source>
        <dbReference type="RefSeq" id="XP_033802322.1"/>
    </source>
</evidence>
<dbReference type="PROSITE" id="PS50207">
    <property type="entry name" value="CASPASE_P10"/>
    <property type="match status" value="1"/>
</dbReference>
<dbReference type="AlphaFoldDB" id="A0A6P8QVX3"/>
<dbReference type="GeneID" id="117361288"/>
<dbReference type="InterPro" id="IPR001309">
    <property type="entry name" value="Pept_C14_p20"/>
</dbReference>
<dbReference type="GO" id="GO:0006915">
    <property type="term" value="P:apoptotic process"/>
    <property type="evidence" value="ECO:0007669"/>
    <property type="project" value="UniProtKB-KW"/>
</dbReference>
<feature type="domain" description="Caspase family p20" evidence="20">
    <location>
        <begin position="273"/>
        <end position="395"/>
    </location>
</feature>
<evidence type="ECO:0000256" key="4">
    <source>
        <dbReference type="ARBA" id="ARBA00022490"/>
    </source>
</evidence>
<dbReference type="PROSITE" id="PS50168">
    <property type="entry name" value="DED"/>
    <property type="match status" value="2"/>
</dbReference>
<comment type="catalytic activity">
    <reaction evidence="13">
        <text>Strict requirement for Asp at position P1 and has a preferred cleavage sequence of (Leu/Asp/Val)-Glu-Thr-Asp-|-(Gly/Ser/Ala).</text>
        <dbReference type="EC" id="3.4.22.61"/>
    </reaction>
</comment>
<evidence type="ECO:0000256" key="12">
    <source>
        <dbReference type="ARBA" id="ARBA00023242"/>
    </source>
</evidence>
<evidence type="ECO:0000256" key="11">
    <source>
        <dbReference type="ARBA" id="ARBA00023145"/>
    </source>
</evidence>
<keyword evidence="10" id="KW-0788">Thiol protease</keyword>